<dbReference type="PANTHER" id="PTHR43756">
    <property type="entry name" value="CHOLINE MONOOXYGENASE, CHLOROPLASTIC"/>
    <property type="match status" value="1"/>
</dbReference>
<keyword evidence="6" id="KW-0411">Iron-sulfur</keyword>
<sequence length="392" mass="43054">MTNSARGRTAPLDLDQVRACMKAPGTMLPAAAYLSDDVLAFEREVILSGGWVCAGRSADLGPRSRMAVAVGDDSVLLVRDEHGTLRGFYNVCRHRGHELLPCGSRATGRLIACPYHNWVYDLKGALHRLPRDHGDAYDTTGLGLVPAVVEEWHGFVFVNASGDAPPLREYLAGLEEIVAPYEMERLVVAATHEYDLAANWKLAVENYHECYHCPAIHPELCRVSPPDSGDNYPPTGLWAGGSMTLVDGADTMSMTGASGGTYLRGIVGSLRRKVEYIQLFPNLLISMHPDYVMTHVLEPVAAGRTKVTCQWLFPPEAAGTDPSYAVDFWDVTNRQDWEACEGVQRGVASRGYVPGPLAPEEEVTYQWIAWVGAAYLTGRLPAVERNEDVRRQ</sequence>
<comment type="cofactor">
    <cofactor evidence="1">
        <name>Fe cation</name>
        <dbReference type="ChEBI" id="CHEBI:24875"/>
    </cofactor>
</comment>
<dbReference type="Gene3D" id="2.102.10.10">
    <property type="entry name" value="Rieske [2Fe-2S] iron-sulphur domain"/>
    <property type="match status" value="1"/>
</dbReference>
<evidence type="ECO:0000259" key="7">
    <source>
        <dbReference type="PROSITE" id="PS51296"/>
    </source>
</evidence>
<evidence type="ECO:0000256" key="3">
    <source>
        <dbReference type="ARBA" id="ARBA00022723"/>
    </source>
</evidence>
<accession>A0ABW1NMI0</accession>
<dbReference type="PANTHER" id="PTHR43756:SF5">
    <property type="entry name" value="CHOLINE MONOOXYGENASE, CHLOROPLASTIC"/>
    <property type="match status" value="1"/>
</dbReference>
<evidence type="ECO:0000256" key="1">
    <source>
        <dbReference type="ARBA" id="ARBA00001962"/>
    </source>
</evidence>
<dbReference type="SUPFAM" id="SSF50022">
    <property type="entry name" value="ISP domain"/>
    <property type="match status" value="1"/>
</dbReference>
<dbReference type="Proteomes" id="UP001596137">
    <property type="component" value="Unassembled WGS sequence"/>
</dbReference>
<evidence type="ECO:0000256" key="5">
    <source>
        <dbReference type="ARBA" id="ARBA00023004"/>
    </source>
</evidence>
<dbReference type="InterPro" id="IPR036922">
    <property type="entry name" value="Rieske_2Fe-2S_sf"/>
</dbReference>
<keyword evidence="9" id="KW-1185">Reference proteome</keyword>
<dbReference type="PROSITE" id="PS51296">
    <property type="entry name" value="RIESKE"/>
    <property type="match status" value="1"/>
</dbReference>
<keyword evidence="4 8" id="KW-0560">Oxidoreductase</keyword>
<evidence type="ECO:0000256" key="4">
    <source>
        <dbReference type="ARBA" id="ARBA00023002"/>
    </source>
</evidence>
<dbReference type="GO" id="GO:0051213">
    <property type="term" value="F:dioxygenase activity"/>
    <property type="evidence" value="ECO:0007669"/>
    <property type="project" value="UniProtKB-KW"/>
</dbReference>
<dbReference type="PRINTS" id="PR00090">
    <property type="entry name" value="RNGDIOXGNASE"/>
</dbReference>
<dbReference type="CDD" id="cd08884">
    <property type="entry name" value="RHO_alpha_C_GbcA-like"/>
    <property type="match status" value="1"/>
</dbReference>
<dbReference type="SUPFAM" id="SSF55961">
    <property type="entry name" value="Bet v1-like"/>
    <property type="match status" value="1"/>
</dbReference>
<feature type="domain" description="Rieske" evidence="7">
    <location>
        <begin position="52"/>
        <end position="158"/>
    </location>
</feature>
<dbReference type="Pfam" id="PF00355">
    <property type="entry name" value="Rieske"/>
    <property type="match status" value="1"/>
</dbReference>
<gene>
    <name evidence="8" type="ORF">ACFP1K_25210</name>
</gene>
<dbReference type="Gene3D" id="3.90.380.10">
    <property type="entry name" value="Naphthalene 1,2-dioxygenase Alpha Subunit, Chain A, domain 1"/>
    <property type="match status" value="2"/>
</dbReference>
<dbReference type="CDD" id="cd03469">
    <property type="entry name" value="Rieske_RO_Alpha_N"/>
    <property type="match status" value="1"/>
</dbReference>
<keyword evidence="3" id="KW-0479">Metal-binding</keyword>
<dbReference type="RefSeq" id="WP_380757587.1">
    <property type="nucleotide sequence ID" value="NZ_JBHSRF010000043.1"/>
</dbReference>
<dbReference type="EC" id="1.14.13.-" evidence="8"/>
<name>A0ABW1NMI0_9ACTN</name>
<keyword evidence="5" id="KW-0408">Iron</keyword>
<dbReference type="InterPro" id="IPR001663">
    <property type="entry name" value="Rng_hydr_dOase-A"/>
</dbReference>
<dbReference type="InterPro" id="IPR015879">
    <property type="entry name" value="Ring_hydroxy_dOase_asu_C_dom"/>
</dbReference>
<reference evidence="9" key="1">
    <citation type="journal article" date="2019" name="Int. J. Syst. Evol. Microbiol.">
        <title>The Global Catalogue of Microorganisms (GCM) 10K type strain sequencing project: providing services to taxonomists for standard genome sequencing and annotation.</title>
        <authorList>
            <consortium name="The Broad Institute Genomics Platform"/>
            <consortium name="The Broad Institute Genome Sequencing Center for Infectious Disease"/>
            <person name="Wu L."/>
            <person name="Ma J."/>
        </authorList>
    </citation>
    <scope>NUCLEOTIDE SEQUENCE [LARGE SCALE GENOMIC DNA]</scope>
    <source>
        <strain evidence="9">JCM 30346</strain>
    </source>
</reference>
<evidence type="ECO:0000313" key="9">
    <source>
        <dbReference type="Proteomes" id="UP001596137"/>
    </source>
</evidence>
<dbReference type="EMBL" id="JBHSRF010000043">
    <property type="protein sequence ID" value="MFC6084481.1"/>
    <property type="molecule type" value="Genomic_DNA"/>
</dbReference>
<evidence type="ECO:0000256" key="2">
    <source>
        <dbReference type="ARBA" id="ARBA00022714"/>
    </source>
</evidence>
<evidence type="ECO:0000313" key="8">
    <source>
        <dbReference type="EMBL" id="MFC6084481.1"/>
    </source>
</evidence>
<organism evidence="8 9">
    <name type="scientific">Sphaerisporangium aureirubrum</name>
    <dbReference type="NCBI Taxonomy" id="1544736"/>
    <lineage>
        <taxon>Bacteria</taxon>
        <taxon>Bacillati</taxon>
        <taxon>Actinomycetota</taxon>
        <taxon>Actinomycetes</taxon>
        <taxon>Streptosporangiales</taxon>
        <taxon>Streptosporangiaceae</taxon>
        <taxon>Sphaerisporangium</taxon>
    </lineage>
</organism>
<protein>
    <submittedName>
        <fullName evidence="8">Aromatic ring-hydroxylating dioxygenase subunit alpha</fullName>
        <ecNumber evidence="8">1.14.13.-</ecNumber>
    </submittedName>
</protein>
<comment type="caution">
    <text evidence="8">The sequence shown here is derived from an EMBL/GenBank/DDBJ whole genome shotgun (WGS) entry which is preliminary data.</text>
</comment>
<proteinExistence type="predicted"/>
<dbReference type="Pfam" id="PF00848">
    <property type="entry name" value="Ring_hydroxyl_A"/>
    <property type="match status" value="1"/>
</dbReference>
<dbReference type="InterPro" id="IPR017941">
    <property type="entry name" value="Rieske_2Fe-2S"/>
</dbReference>
<evidence type="ECO:0000256" key="6">
    <source>
        <dbReference type="ARBA" id="ARBA00023014"/>
    </source>
</evidence>
<keyword evidence="8" id="KW-0223">Dioxygenase</keyword>
<keyword evidence="2" id="KW-0001">2Fe-2S</keyword>